<dbReference type="GO" id="GO:0004502">
    <property type="term" value="F:kynurenine 3-monooxygenase activity"/>
    <property type="evidence" value="ECO:0007669"/>
    <property type="project" value="TreeGrafter"/>
</dbReference>
<evidence type="ECO:0000256" key="1">
    <source>
        <dbReference type="ARBA" id="ARBA00001974"/>
    </source>
</evidence>
<evidence type="ECO:0000313" key="8">
    <source>
        <dbReference type="EMBL" id="GFY66254.1"/>
    </source>
</evidence>
<feature type="domain" description="FAD-binding" evidence="7">
    <location>
        <begin position="26"/>
        <end position="65"/>
    </location>
</feature>
<dbReference type="EMBL" id="BMAV01015930">
    <property type="protein sequence ID" value="GFY66254.1"/>
    <property type="molecule type" value="Genomic_DNA"/>
</dbReference>
<dbReference type="PANTHER" id="PTHR46028:SF2">
    <property type="entry name" value="KYNURENINE 3-MONOOXYGENASE"/>
    <property type="match status" value="1"/>
</dbReference>
<evidence type="ECO:0000259" key="7">
    <source>
        <dbReference type="Pfam" id="PF01494"/>
    </source>
</evidence>
<keyword evidence="5" id="KW-0560">Oxidoreductase</keyword>
<evidence type="ECO:0000256" key="4">
    <source>
        <dbReference type="ARBA" id="ARBA00022857"/>
    </source>
</evidence>
<reference evidence="8" key="1">
    <citation type="submission" date="2020-08" db="EMBL/GenBank/DDBJ databases">
        <title>Multicomponent nature underlies the extraordinary mechanical properties of spider dragline silk.</title>
        <authorList>
            <person name="Kono N."/>
            <person name="Nakamura H."/>
            <person name="Mori M."/>
            <person name="Yoshida Y."/>
            <person name="Ohtoshi R."/>
            <person name="Malay A.D."/>
            <person name="Moran D.A.P."/>
            <person name="Tomita M."/>
            <person name="Numata K."/>
            <person name="Arakawa K."/>
        </authorList>
    </citation>
    <scope>NUCLEOTIDE SEQUENCE</scope>
</reference>
<keyword evidence="3" id="KW-0274">FAD</keyword>
<dbReference type="OrthoDB" id="10053569at2759"/>
<dbReference type="GO" id="GO:0070189">
    <property type="term" value="P:kynurenine metabolic process"/>
    <property type="evidence" value="ECO:0007669"/>
    <property type="project" value="TreeGrafter"/>
</dbReference>
<dbReference type="PANTHER" id="PTHR46028">
    <property type="entry name" value="KYNURENINE 3-MONOOXYGENASE"/>
    <property type="match status" value="1"/>
</dbReference>
<gene>
    <name evidence="8" type="primary">kh</name>
    <name evidence="8" type="ORF">TNIN_481401</name>
</gene>
<evidence type="ECO:0000256" key="2">
    <source>
        <dbReference type="ARBA" id="ARBA00022630"/>
    </source>
</evidence>
<keyword evidence="4" id="KW-0521">NADP</keyword>
<evidence type="ECO:0000256" key="3">
    <source>
        <dbReference type="ARBA" id="ARBA00022827"/>
    </source>
</evidence>
<dbReference type="Proteomes" id="UP000886998">
    <property type="component" value="Unassembled WGS sequence"/>
</dbReference>
<feature type="non-terminal residue" evidence="8">
    <location>
        <position position="1"/>
    </location>
</feature>
<evidence type="ECO:0000313" key="9">
    <source>
        <dbReference type="Proteomes" id="UP000886998"/>
    </source>
</evidence>
<sequence>EKLVTDFFKTPPSPLVSIKCNPYNVEDKVLILGDAAHAMVPFYGQGMNAGFEDCEILSEILEAYCYDLKKVLPAFTERRYQDAEAICDLAMYNYTEMRHLVTSKTFLLRKKMDDLINKFFPKAWIPLYTMVMARIYLEFLRLQKLQNTKTSAKKEFLIKTFCLTPAREISPNQIANWRLTQLLYVALQEISRCDLINVLNTN</sequence>
<keyword evidence="2" id="KW-0285">Flavoprotein</keyword>
<dbReference type="InterPro" id="IPR002938">
    <property type="entry name" value="FAD-bd"/>
</dbReference>
<name>A0A8X6YAY8_9ARAC</name>
<dbReference type="InterPro" id="IPR036188">
    <property type="entry name" value="FAD/NAD-bd_sf"/>
</dbReference>
<keyword evidence="6" id="KW-0503">Monooxygenase</keyword>
<dbReference type="AlphaFoldDB" id="A0A8X6YAY8"/>
<accession>A0A8X6YAY8</accession>
<comment type="cofactor">
    <cofactor evidence="1">
        <name>FAD</name>
        <dbReference type="ChEBI" id="CHEBI:57692"/>
    </cofactor>
</comment>
<protein>
    <submittedName>
        <fullName evidence="8">Kynurenine 3-monooxygenase</fullName>
    </submittedName>
</protein>
<comment type="caution">
    <text evidence="8">The sequence shown here is derived from an EMBL/GenBank/DDBJ whole genome shotgun (WGS) entry which is preliminary data.</text>
</comment>
<dbReference type="GO" id="GO:0071949">
    <property type="term" value="F:FAD binding"/>
    <property type="evidence" value="ECO:0007669"/>
    <property type="project" value="InterPro"/>
</dbReference>
<dbReference type="Gene3D" id="3.50.50.60">
    <property type="entry name" value="FAD/NAD(P)-binding domain"/>
    <property type="match status" value="1"/>
</dbReference>
<evidence type="ECO:0000256" key="5">
    <source>
        <dbReference type="ARBA" id="ARBA00023002"/>
    </source>
</evidence>
<proteinExistence type="predicted"/>
<dbReference type="Pfam" id="PF01494">
    <property type="entry name" value="FAD_binding_3"/>
    <property type="match status" value="1"/>
</dbReference>
<keyword evidence="9" id="KW-1185">Reference proteome</keyword>
<evidence type="ECO:0000256" key="6">
    <source>
        <dbReference type="ARBA" id="ARBA00023033"/>
    </source>
</evidence>
<organism evidence="8 9">
    <name type="scientific">Trichonephila inaurata madagascariensis</name>
    <dbReference type="NCBI Taxonomy" id="2747483"/>
    <lineage>
        <taxon>Eukaryota</taxon>
        <taxon>Metazoa</taxon>
        <taxon>Ecdysozoa</taxon>
        <taxon>Arthropoda</taxon>
        <taxon>Chelicerata</taxon>
        <taxon>Arachnida</taxon>
        <taxon>Araneae</taxon>
        <taxon>Araneomorphae</taxon>
        <taxon>Entelegynae</taxon>
        <taxon>Araneoidea</taxon>
        <taxon>Nephilidae</taxon>
        <taxon>Trichonephila</taxon>
        <taxon>Trichonephila inaurata</taxon>
    </lineage>
</organism>
<dbReference type="SUPFAM" id="SSF51905">
    <property type="entry name" value="FAD/NAD(P)-binding domain"/>
    <property type="match status" value="1"/>
</dbReference>
<dbReference type="PRINTS" id="PR00420">
    <property type="entry name" value="RNGMNOXGNASE"/>
</dbReference>
<dbReference type="GO" id="GO:0005741">
    <property type="term" value="C:mitochondrial outer membrane"/>
    <property type="evidence" value="ECO:0007669"/>
    <property type="project" value="TreeGrafter"/>
</dbReference>